<keyword evidence="2" id="KW-0560">Oxidoreductase</keyword>
<name>A0AA35S0Z8_GEOBA</name>
<dbReference type="GO" id="GO:0051213">
    <property type="term" value="F:dioxygenase activity"/>
    <property type="evidence" value="ECO:0007669"/>
    <property type="project" value="UniProtKB-KW"/>
</dbReference>
<proteinExistence type="predicted"/>
<dbReference type="PANTHER" id="PTHR40202:SF1">
    <property type="entry name" value="HD DOMAIN-CONTAINING PROTEIN"/>
    <property type="match status" value="1"/>
</dbReference>
<gene>
    <name evidence="2" type="ORF">GBAR_LOCUS12327</name>
</gene>
<reference evidence="2" key="1">
    <citation type="submission" date="2023-03" db="EMBL/GenBank/DDBJ databases">
        <authorList>
            <person name="Steffen K."/>
            <person name="Cardenas P."/>
        </authorList>
    </citation>
    <scope>NUCLEOTIDE SEQUENCE</scope>
</reference>
<dbReference type="InterPro" id="IPR017670">
    <property type="entry name" value="Phosphonate_degrad-assoc"/>
</dbReference>
<keyword evidence="2" id="KW-0223">Dioxygenase</keyword>
<protein>
    <submittedName>
        <fullName evidence="2">2-amino-1-hydroxyethylphosphonate dioxygenase (Glycine-forming)</fullName>
    </submittedName>
</protein>
<dbReference type="EMBL" id="CASHTH010001839">
    <property type="protein sequence ID" value="CAI8020628.1"/>
    <property type="molecule type" value="Genomic_DNA"/>
</dbReference>
<accession>A0AA35S0Z8</accession>
<organism evidence="2 3">
    <name type="scientific">Geodia barretti</name>
    <name type="common">Barrett's horny sponge</name>
    <dbReference type="NCBI Taxonomy" id="519541"/>
    <lineage>
        <taxon>Eukaryota</taxon>
        <taxon>Metazoa</taxon>
        <taxon>Porifera</taxon>
        <taxon>Demospongiae</taxon>
        <taxon>Heteroscleromorpha</taxon>
        <taxon>Tetractinellida</taxon>
        <taxon>Astrophorina</taxon>
        <taxon>Geodiidae</taxon>
        <taxon>Geodia</taxon>
    </lineage>
</organism>
<feature type="domain" description="HD" evidence="1">
    <location>
        <begin position="17"/>
        <end position="77"/>
    </location>
</feature>
<dbReference type="InterPro" id="IPR052567">
    <property type="entry name" value="OP_Dioxygenase"/>
</dbReference>
<keyword evidence="3" id="KW-1185">Reference proteome</keyword>
<dbReference type="Proteomes" id="UP001174909">
    <property type="component" value="Unassembled WGS sequence"/>
</dbReference>
<sequence length="170" mass="19306">MEKRGQSFYDEAVTQLEHALQCAALAQQNDASSTLTTGALLHDIGHIILDEHNTDKAFLDIDLNHEEIGAQYLEPFFPEVVTTPIRLHVPAKRYLCATDASYYDGLSDASKRSLKVQGGIMSDEERAAFEQIPHYRDALTLRRWDDLAKVKELEIAELETYRDIVQRCLI</sequence>
<evidence type="ECO:0000259" key="1">
    <source>
        <dbReference type="Pfam" id="PF01966"/>
    </source>
</evidence>
<comment type="caution">
    <text evidence="2">The sequence shown here is derived from an EMBL/GenBank/DDBJ whole genome shotgun (WGS) entry which is preliminary data.</text>
</comment>
<dbReference type="SUPFAM" id="SSF109604">
    <property type="entry name" value="HD-domain/PDEase-like"/>
    <property type="match status" value="1"/>
</dbReference>
<dbReference type="PANTHER" id="PTHR40202">
    <property type="match status" value="1"/>
</dbReference>
<dbReference type="CDD" id="cd00077">
    <property type="entry name" value="HDc"/>
    <property type="match status" value="1"/>
</dbReference>
<dbReference type="AlphaFoldDB" id="A0AA35S0Z8"/>
<dbReference type="InterPro" id="IPR006674">
    <property type="entry name" value="HD_domain"/>
</dbReference>
<evidence type="ECO:0000313" key="2">
    <source>
        <dbReference type="EMBL" id="CAI8020628.1"/>
    </source>
</evidence>
<dbReference type="InterPro" id="IPR003607">
    <property type="entry name" value="HD/PDEase_dom"/>
</dbReference>
<dbReference type="NCBIfam" id="TIGR03276">
    <property type="entry name" value="Phn-HD"/>
    <property type="match status" value="1"/>
</dbReference>
<evidence type="ECO:0000313" key="3">
    <source>
        <dbReference type="Proteomes" id="UP001174909"/>
    </source>
</evidence>
<dbReference type="Pfam" id="PF01966">
    <property type="entry name" value="HD"/>
    <property type="match status" value="1"/>
</dbReference>
<dbReference type="Gene3D" id="1.10.3210.10">
    <property type="entry name" value="Hypothetical protein af1432"/>
    <property type="match status" value="1"/>
</dbReference>